<dbReference type="InterPro" id="IPR027417">
    <property type="entry name" value="P-loop_NTPase"/>
</dbReference>
<protein>
    <submittedName>
        <fullName evidence="1">DnaA protein</fullName>
    </submittedName>
</protein>
<dbReference type="Gene3D" id="3.40.50.300">
    <property type="entry name" value="P-loop containing nucleotide triphosphate hydrolases"/>
    <property type="match status" value="1"/>
</dbReference>
<proteinExistence type="predicted"/>
<dbReference type="OrthoDB" id="7390113at2"/>
<name>A0A1I6YCE1_9RHOB</name>
<dbReference type="SUPFAM" id="SSF52540">
    <property type="entry name" value="P-loop containing nucleoside triphosphate hydrolases"/>
    <property type="match status" value="1"/>
</dbReference>
<dbReference type="GO" id="GO:0005886">
    <property type="term" value="C:plasma membrane"/>
    <property type="evidence" value="ECO:0007669"/>
    <property type="project" value="TreeGrafter"/>
</dbReference>
<dbReference type="RefSeq" id="WP_027260580.1">
    <property type="nucleotide sequence ID" value="NZ_FPAW01000002.1"/>
</dbReference>
<dbReference type="AlphaFoldDB" id="A0A1I6YCE1"/>
<dbReference type="STRING" id="999627.SAMN05216236_102140"/>
<dbReference type="GO" id="GO:0003688">
    <property type="term" value="F:DNA replication origin binding"/>
    <property type="evidence" value="ECO:0007669"/>
    <property type="project" value="TreeGrafter"/>
</dbReference>
<gene>
    <name evidence="1" type="ORF">SAMN05216236_102140</name>
</gene>
<dbReference type="eggNOG" id="COG0593">
    <property type="taxonomic scope" value="Bacteria"/>
</dbReference>
<keyword evidence="2" id="KW-1185">Reference proteome</keyword>
<dbReference type="Proteomes" id="UP000182466">
    <property type="component" value="Unassembled WGS sequence"/>
</dbReference>
<evidence type="ECO:0000313" key="1">
    <source>
        <dbReference type="EMBL" id="SFT48027.1"/>
    </source>
</evidence>
<dbReference type="PANTHER" id="PTHR30050:SF5">
    <property type="entry name" value="DNAA REGULATORY INACTIVATOR HDA"/>
    <property type="match status" value="1"/>
</dbReference>
<reference evidence="1 2" key="1">
    <citation type="submission" date="2016-10" db="EMBL/GenBank/DDBJ databases">
        <authorList>
            <person name="de Groot N.N."/>
        </authorList>
    </citation>
    <scope>NUCLEOTIDE SEQUENCE [LARGE SCALE GENOMIC DNA]</scope>
    <source>
        <strain evidence="1 2">CGMCC 1.10959</strain>
    </source>
</reference>
<evidence type="ECO:0000313" key="2">
    <source>
        <dbReference type="Proteomes" id="UP000182466"/>
    </source>
</evidence>
<dbReference type="Gene3D" id="1.10.8.60">
    <property type="match status" value="1"/>
</dbReference>
<sequence>MAEQLSFDLPAKPVLGRDDFFVSPANALAVAMIDSPQTWPGGKLVLTGPGGAGKTHLTHVWAAQTGAQILAAVDLSRQEIPLLAQGPVAVEDVPDIASDAPAQNALFHLHNLLMAQGQRLLMTGRLAPNLWNLSLPDLQSRVQGAAHITLDAPDDKLLAAVLAKLFADRQITPKPDVIPYLLHRMDRSFLDATRIVERLDRAALAQGRTLSRRLASESLEADDTND</sequence>
<organism evidence="1 2">
    <name type="scientific">Sedimentitalea nanhaiensis</name>
    <dbReference type="NCBI Taxonomy" id="999627"/>
    <lineage>
        <taxon>Bacteria</taxon>
        <taxon>Pseudomonadati</taxon>
        <taxon>Pseudomonadota</taxon>
        <taxon>Alphaproteobacteria</taxon>
        <taxon>Rhodobacterales</taxon>
        <taxon>Paracoccaceae</taxon>
        <taxon>Sedimentitalea</taxon>
    </lineage>
</organism>
<accession>A0A1I6YCE1</accession>
<dbReference type="PANTHER" id="PTHR30050">
    <property type="entry name" value="CHROMOSOMAL REPLICATION INITIATOR PROTEIN DNAA"/>
    <property type="match status" value="1"/>
</dbReference>
<dbReference type="EMBL" id="FPAW01000002">
    <property type="protein sequence ID" value="SFT48027.1"/>
    <property type="molecule type" value="Genomic_DNA"/>
</dbReference>
<dbReference type="GO" id="GO:0006270">
    <property type="term" value="P:DNA replication initiation"/>
    <property type="evidence" value="ECO:0007669"/>
    <property type="project" value="TreeGrafter"/>
</dbReference>